<feature type="modified residue" description="4-aspartylphosphate" evidence="1">
    <location>
        <position position="51"/>
    </location>
</feature>
<dbReference type="Gene3D" id="3.40.50.2300">
    <property type="match status" value="1"/>
</dbReference>
<dbReference type="CDD" id="cd00156">
    <property type="entry name" value="REC"/>
    <property type="match status" value="1"/>
</dbReference>
<proteinExistence type="predicted"/>
<evidence type="ECO:0000313" key="3">
    <source>
        <dbReference type="EMBL" id="MVM35297.1"/>
    </source>
</evidence>
<organism evidence="3 4">
    <name type="scientific">Spirosoma arboris</name>
    <dbReference type="NCBI Taxonomy" id="2682092"/>
    <lineage>
        <taxon>Bacteria</taxon>
        <taxon>Pseudomonadati</taxon>
        <taxon>Bacteroidota</taxon>
        <taxon>Cytophagia</taxon>
        <taxon>Cytophagales</taxon>
        <taxon>Cytophagaceae</taxon>
        <taxon>Spirosoma</taxon>
    </lineage>
</organism>
<comment type="caution">
    <text evidence="3">The sequence shown here is derived from an EMBL/GenBank/DDBJ whole genome shotgun (WGS) entry which is preliminary data.</text>
</comment>
<dbReference type="GO" id="GO:0050135">
    <property type="term" value="F:NADP+ nucleosidase activity"/>
    <property type="evidence" value="ECO:0007669"/>
    <property type="project" value="InterPro"/>
</dbReference>
<evidence type="ECO:0000256" key="1">
    <source>
        <dbReference type="PROSITE-ProRule" id="PRU00169"/>
    </source>
</evidence>
<dbReference type="AlphaFoldDB" id="A0A7K1SNG0"/>
<dbReference type="Proteomes" id="UP000436006">
    <property type="component" value="Unassembled WGS sequence"/>
</dbReference>
<evidence type="ECO:0000313" key="4">
    <source>
        <dbReference type="Proteomes" id="UP000436006"/>
    </source>
</evidence>
<dbReference type="Pfam" id="PF10137">
    <property type="entry name" value="CAP12-PCTIR_TIR"/>
    <property type="match status" value="1"/>
</dbReference>
<name>A0A7K1SNG0_9BACT</name>
<sequence>MKILWVDDDLLNIQPVIEFLEDNRHEVTATSSINESLTLIKNNHFDIVLLDLMMPDIENTLERNNISGAYTTGKDLARQMKKTVPSIKIVCCSISNDEKSTKWFIDYCNGFINKLELSLTTKLLKKLENIVNDVKQCNIFIVHGYDSTLLFELKNFLQNNLKLPEPVILREQPSLGKTIIEKFEHYSEDIDIIFVLMTPDDEVVNSSGVNIRRARQNVVFELGYFYGKLQRKSGKIIILHKGTLDLPSDIYGVIFLQIDNSFESVTEQIRNELRGII</sequence>
<keyword evidence="1" id="KW-0597">Phosphoprotein</keyword>
<reference evidence="3 4" key="1">
    <citation type="submission" date="2019-12" db="EMBL/GenBank/DDBJ databases">
        <title>Spirosoma sp. HMF4905 genome sequencing and assembly.</title>
        <authorList>
            <person name="Kang H."/>
            <person name="Cha I."/>
            <person name="Kim H."/>
            <person name="Joh K."/>
        </authorList>
    </citation>
    <scope>NUCLEOTIDE SEQUENCE [LARGE SCALE GENOMIC DNA]</scope>
    <source>
        <strain evidence="3 4">HMF4905</strain>
    </source>
</reference>
<dbReference type="PROSITE" id="PS50110">
    <property type="entry name" value="RESPONSE_REGULATORY"/>
    <property type="match status" value="1"/>
</dbReference>
<feature type="domain" description="Response regulatory" evidence="2">
    <location>
        <begin position="2"/>
        <end position="132"/>
    </location>
</feature>
<protein>
    <submittedName>
        <fullName evidence="3">Response regulator</fullName>
    </submittedName>
</protein>
<keyword evidence="4" id="KW-1185">Reference proteome</keyword>
<evidence type="ECO:0000259" key="2">
    <source>
        <dbReference type="PROSITE" id="PS50110"/>
    </source>
</evidence>
<dbReference type="InterPro" id="IPR019302">
    <property type="entry name" value="CAP12/PCTIR_TIR_dom"/>
</dbReference>
<dbReference type="RefSeq" id="WP_157590110.1">
    <property type="nucleotide sequence ID" value="NZ_WPIN01000022.1"/>
</dbReference>
<dbReference type="Pfam" id="PF00072">
    <property type="entry name" value="Response_reg"/>
    <property type="match status" value="1"/>
</dbReference>
<dbReference type="GO" id="GO:0000160">
    <property type="term" value="P:phosphorelay signal transduction system"/>
    <property type="evidence" value="ECO:0007669"/>
    <property type="project" value="InterPro"/>
</dbReference>
<dbReference type="SUPFAM" id="SSF52172">
    <property type="entry name" value="CheY-like"/>
    <property type="match status" value="1"/>
</dbReference>
<accession>A0A7K1SNG0</accession>
<dbReference type="EMBL" id="WPIN01000022">
    <property type="protein sequence ID" value="MVM35297.1"/>
    <property type="molecule type" value="Genomic_DNA"/>
</dbReference>
<gene>
    <name evidence="3" type="ORF">GO755_35070</name>
</gene>
<dbReference type="InterPro" id="IPR011006">
    <property type="entry name" value="CheY-like_superfamily"/>
</dbReference>
<dbReference type="InterPro" id="IPR001789">
    <property type="entry name" value="Sig_transdc_resp-reg_receiver"/>
</dbReference>